<sequence length="94" mass="11120">MWKSESNISLRTYSQNHIDLEIGGLGDALHWRLTCFYGYPWETERHKSWRLLEQLNENASLPWCYIGDFNETLKADEQGKDLSSKRHMLVTLFV</sequence>
<evidence type="ECO:0000313" key="1">
    <source>
        <dbReference type="EMBL" id="RXH69123.1"/>
    </source>
</evidence>
<accession>A0A498HJI2</accession>
<evidence type="ECO:0000313" key="2">
    <source>
        <dbReference type="Proteomes" id="UP000290289"/>
    </source>
</evidence>
<protein>
    <recommendedName>
        <fullName evidence="3">Endonuclease/exonuclease/phosphatase domain-containing protein</fullName>
    </recommendedName>
</protein>
<name>A0A498HJI2_MALDO</name>
<keyword evidence="2" id="KW-1185">Reference proteome</keyword>
<dbReference type="Gene3D" id="3.60.10.10">
    <property type="entry name" value="Endonuclease/exonuclease/phosphatase"/>
    <property type="match status" value="1"/>
</dbReference>
<evidence type="ECO:0008006" key="3">
    <source>
        <dbReference type="Google" id="ProtNLM"/>
    </source>
</evidence>
<dbReference type="EMBL" id="RDQH01000343">
    <property type="protein sequence ID" value="RXH69123.1"/>
    <property type="molecule type" value="Genomic_DNA"/>
</dbReference>
<gene>
    <name evidence="1" type="ORF">DVH24_031456</name>
</gene>
<dbReference type="Proteomes" id="UP000290289">
    <property type="component" value="Chromosome 17"/>
</dbReference>
<proteinExistence type="predicted"/>
<dbReference type="AlphaFoldDB" id="A0A498HJI2"/>
<dbReference type="SUPFAM" id="SSF56219">
    <property type="entry name" value="DNase I-like"/>
    <property type="match status" value="1"/>
</dbReference>
<comment type="caution">
    <text evidence="1">The sequence shown here is derived from an EMBL/GenBank/DDBJ whole genome shotgun (WGS) entry which is preliminary data.</text>
</comment>
<dbReference type="InterPro" id="IPR036691">
    <property type="entry name" value="Endo/exonu/phosph_ase_sf"/>
</dbReference>
<reference evidence="1 2" key="1">
    <citation type="submission" date="2018-10" db="EMBL/GenBank/DDBJ databases">
        <title>A high-quality apple genome assembly.</title>
        <authorList>
            <person name="Hu J."/>
        </authorList>
    </citation>
    <scope>NUCLEOTIDE SEQUENCE [LARGE SCALE GENOMIC DNA]</scope>
    <source>
        <strain evidence="2">cv. HFTH1</strain>
        <tissue evidence="1">Young leaf</tissue>
    </source>
</reference>
<organism evidence="1 2">
    <name type="scientific">Malus domestica</name>
    <name type="common">Apple</name>
    <name type="synonym">Pyrus malus</name>
    <dbReference type="NCBI Taxonomy" id="3750"/>
    <lineage>
        <taxon>Eukaryota</taxon>
        <taxon>Viridiplantae</taxon>
        <taxon>Streptophyta</taxon>
        <taxon>Embryophyta</taxon>
        <taxon>Tracheophyta</taxon>
        <taxon>Spermatophyta</taxon>
        <taxon>Magnoliopsida</taxon>
        <taxon>eudicotyledons</taxon>
        <taxon>Gunneridae</taxon>
        <taxon>Pentapetalae</taxon>
        <taxon>rosids</taxon>
        <taxon>fabids</taxon>
        <taxon>Rosales</taxon>
        <taxon>Rosaceae</taxon>
        <taxon>Amygdaloideae</taxon>
        <taxon>Maleae</taxon>
        <taxon>Malus</taxon>
    </lineage>
</organism>